<evidence type="ECO:0000256" key="3">
    <source>
        <dbReference type="ARBA" id="ARBA00006456"/>
    </source>
</evidence>
<dbReference type="GO" id="GO:0051015">
    <property type="term" value="F:actin filament binding"/>
    <property type="evidence" value="ECO:0007669"/>
    <property type="project" value="TreeGrafter"/>
</dbReference>
<accession>A0AAV3BAM9</accession>
<proteinExistence type="inferred from homology"/>
<keyword evidence="4" id="KW-1003">Cell membrane</keyword>
<feature type="compositionally biased region" description="Low complexity" evidence="10">
    <location>
        <begin position="146"/>
        <end position="168"/>
    </location>
</feature>
<feature type="compositionally biased region" description="Pro residues" evidence="10">
    <location>
        <begin position="169"/>
        <end position="180"/>
    </location>
</feature>
<dbReference type="GO" id="GO:0005516">
    <property type="term" value="F:calmodulin binding"/>
    <property type="evidence" value="ECO:0007669"/>
    <property type="project" value="InterPro"/>
</dbReference>
<feature type="region of interest" description="Disordered" evidence="10">
    <location>
        <begin position="1"/>
        <end position="180"/>
    </location>
</feature>
<organism evidence="11 12">
    <name type="scientific">Pyxicephalus adspersus</name>
    <name type="common">African bullfrog</name>
    <dbReference type="NCBI Taxonomy" id="30357"/>
    <lineage>
        <taxon>Eukaryota</taxon>
        <taxon>Metazoa</taxon>
        <taxon>Chordata</taxon>
        <taxon>Craniata</taxon>
        <taxon>Vertebrata</taxon>
        <taxon>Euteleostomi</taxon>
        <taxon>Amphibia</taxon>
        <taxon>Batrachia</taxon>
        <taxon>Anura</taxon>
        <taxon>Neobatrachia</taxon>
        <taxon>Ranoidea</taxon>
        <taxon>Pyxicephalidae</taxon>
        <taxon>Pyxicephalinae</taxon>
        <taxon>Pyxicephalus</taxon>
    </lineage>
</organism>
<comment type="caution">
    <text evidence="11">The sequence shown here is derived from an EMBL/GenBank/DDBJ whole genome shotgun (WGS) entry which is preliminary data.</text>
</comment>
<protein>
    <submittedName>
        <fullName evidence="11">Uncharacterized protein</fullName>
    </submittedName>
</protein>
<dbReference type="PRINTS" id="PR00963">
    <property type="entry name" value="MARCKS"/>
</dbReference>
<dbReference type="PANTHER" id="PTHR14353:SF8">
    <property type="entry name" value="MARCKS-RELATED PROTEIN"/>
    <property type="match status" value="1"/>
</dbReference>
<evidence type="ECO:0000256" key="10">
    <source>
        <dbReference type="SAM" id="MobiDB-lite"/>
    </source>
</evidence>
<evidence type="ECO:0000256" key="2">
    <source>
        <dbReference type="ARBA" id="ARBA00004245"/>
    </source>
</evidence>
<evidence type="ECO:0000313" key="11">
    <source>
        <dbReference type="EMBL" id="DBA33532.1"/>
    </source>
</evidence>
<evidence type="ECO:0000256" key="4">
    <source>
        <dbReference type="ARBA" id="ARBA00022475"/>
    </source>
</evidence>
<comment type="similarity">
    <text evidence="3">Belongs to the MARCKS family.</text>
</comment>
<keyword evidence="9" id="KW-0449">Lipoprotein</keyword>
<keyword evidence="6" id="KW-0519">Myristate</keyword>
<evidence type="ECO:0000256" key="1">
    <source>
        <dbReference type="ARBA" id="ARBA00004193"/>
    </source>
</evidence>
<evidence type="ECO:0000256" key="7">
    <source>
        <dbReference type="ARBA" id="ARBA00023136"/>
    </source>
</evidence>
<keyword evidence="12" id="KW-1185">Reference proteome</keyword>
<dbReference type="InterPro" id="IPR002101">
    <property type="entry name" value="MARCKS"/>
</dbReference>
<name>A0AAV3BAM9_PYXAD</name>
<feature type="compositionally biased region" description="Basic residues" evidence="10">
    <location>
        <begin position="80"/>
        <end position="100"/>
    </location>
</feature>
<dbReference type="Proteomes" id="UP001181693">
    <property type="component" value="Unassembled WGS sequence"/>
</dbReference>
<evidence type="ECO:0000256" key="9">
    <source>
        <dbReference type="ARBA" id="ARBA00023288"/>
    </source>
</evidence>
<dbReference type="GO" id="GO:0005856">
    <property type="term" value="C:cytoskeleton"/>
    <property type="evidence" value="ECO:0007669"/>
    <property type="project" value="UniProtKB-SubCell"/>
</dbReference>
<dbReference type="GO" id="GO:0007417">
    <property type="term" value="P:central nervous system development"/>
    <property type="evidence" value="ECO:0007669"/>
    <property type="project" value="TreeGrafter"/>
</dbReference>
<feature type="compositionally biased region" description="Low complexity" evidence="10">
    <location>
        <begin position="106"/>
        <end position="115"/>
    </location>
</feature>
<dbReference type="GO" id="GO:0005737">
    <property type="term" value="C:cytoplasm"/>
    <property type="evidence" value="ECO:0007669"/>
    <property type="project" value="TreeGrafter"/>
</dbReference>
<keyword evidence="7" id="KW-0472">Membrane</keyword>
<evidence type="ECO:0000256" key="5">
    <source>
        <dbReference type="ARBA" id="ARBA00022490"/>
    </source>
</evidence>
<keyword evidence="5" id="KW-0963">Cytoplasm</keyword>
<dbReference type="GO" id="GO:0005886">
    <property type="term" value="C:plasma membrane"/>
    <property type="evidence" value="ECO:0007669"/>
    <property type="project" value="UniProtKB-SubCell"/>
</dbReference>
<dbReference type="AlphaFoldDB" id="A0AAV3BAM9"/>
<evidence type="ECO:0000256" key="8">
    <source>
        <dbReference type="ARBA" id="ARBA00023212"/>
    </source>
</evidence>
<dbReference type="EMBL" id="DYDO01000001">
    <property type="protein sequence ID" value="DBA33532.1"/>
    <property type="molecule type" value="Genomic_DNA"/>
</dbReference>
<feature type="compositionally biased region" description="Low complexity" evidence="10">
    <location>
        <begin position="7"/>
        <end position="19"/>
    </location>
</feature>
<evidence type="ECO:0000256" key="6">
    <source>
        <dbReference type="ARBA" id="ARBA00022707"/>
    </source>
</evidence>
<sequence length="180" mass="18899">MGSIESKNQNAETATANKAAEQENGHVKTNGDAVQKPNGDAAAANGSAEPVPEEAGSGETIEQAPPANGDAKPEEPPGKQGKKKKFSFKKPFKLPFRKNKKEAAAAEESPATEEAPSPKEENVAPAEEPQTENVAEEASAPENTSTTPEEAPENQPEPAPTEQSEPQPSTEPTPEPPKEE</sequence>
<keyword evidence="8" id="KW-0206">Cytoskeleton</keyword>
<gene>
    <name evidence="11" type="ORF">GDO54_001203</name>
</gene>
<evidence type="ECO:0000313" key="12">
    <source>
        <dbReference type="Proteomes" id="UP001181693"/>
    </source>
</evidence>
<reference evidence="11" key="1">
    <citation type="thesis" date="2020" institute="ProQuest LLC" country="789 East Eisenhower Parkway, Ann Arbor, MI, USA">
        <title>Comparative Genomics and Chromosome Evolution.</title>
        <authorList>
            <person name="Mudd A.B."/>
        </authorList>
    </citation>
    <scope>NUCLEOTIDE SEQUENCE</scope>
    <source>
        <strain evidence="11">1538</strain>
        <tissue evidence="11">Blood</tissue>
    </source>
</reference>
<comment type="subcellular location">
    <subcellularLocation>
        <location evidence="1">Cell membrane</location>
        <topology evidence="1">Lipid-anchor</topology>
    </subcellularLocation>
    <subcellularLocation>
        <location evidence="2">Cytoplasm</location>
        <location evidence="2">Cytoskeleton</location>
    </subcellularLocation>
</comment>
<dbReference type="GO" id="GO:0007015">
    <property type="term" value="P:actin filament organization"/>
    <property type="evidence" value="ECO:0007669"/>
    <property type="project" value="TreeGrafter"/>
</dbReference>
<dbReference type="PANTHER" id="PTHR14353">
    <property type="entry name" value="MYRISTOYLATED ALANINE-RICH C-KINASE SUBSTRATE MARCKS"/>
    <property type="match status" value="1"/>
</dbReference>